<dbReference type="PANTHER" id="PTHR44688">
    <property type="entry name" value="DNA-BINDING TRANSCRIPTIONAL ACTIVATOR DEVR_DOSR"/>
    <property type="match status" value="1"/>
</dbReference>
<dbReference type="SMART" id="SM00421">
    <property type="entry name" value="HTH_LUXR"/>
    <property type="match status" value="1"/>
</dbReference>
<dbReference type="CDD" id="cd06170">
    <property type="entry name" value="LuxR_C_like"/>
    <property type="match status" value="1"/>
</dbReference>
<dbReference type="AlphaFoldDB" id="C4LED9"/>
<evidence type="ECO:0000313" key="6">
    <source>
        <dbReference type="Proteomes" id="UP000009073"/>
    </source>
</evidence>
<dbReference type="InterPro" id="IPR000792">
    <property type="entry name" value="Tscrpt_reg_LuxR_C"/>
</dbReference>
<evidence type="ECO:0000256" key="2">
    <source>
        <dbReference type="ARBA" id="ARBA00023125"/>
    </source>
</evidence>
<dbReference type="GO" id="GO:0006355">
    <property type="term" value="P:regulation of DNA-templated transcription"/>
    <property type="evidence" value="ECO:0007669"/>
    <property type="project" value="InterPro"/>
</dbReference>
<dbReference type="InterPro" id="IPR036388">
    <property type="entry name" value="WH-like_DNA-bd_sf"/>
</dbReference>
<proteinExistence type="predicted"/>
<dbReference type="PANTHER" id="PTHR44688:SF16">
    <property type="entry name" value="DNA-BINDING TRANSCRIPTIONAL ACTIVATOR DEVR_DOSR"/>
    <property type="match status" value="1"/>
</dbReference>
<dbReference type="PROSITE" id="PS50043">
    <property type="entry name" value="HTH_LUXR_2"/>
    <property type="match status" value="1"/>
</dbReference>
<dbReference type="RefSeq" id="WP_012729555.1">
    <property type="nucleotide sequence ID" value="NC_012691.1"/>
</dbReference>
<dbReference type="KEGG" id="tau:Tola_1340"/>
<reference evidence="6" key="1">
    <citation type="submission" date="2009-05" db="EMBL/GenBank/DDBJ databases">
        <title>Complete sequence of Tolumonas auensis DSM 9187.</title>
        <authorList>
            <consortium name="US DOE Joint Genome Institute"/>
            <person name="Lucas S."/>
            <person name="Copeland A."/>
            <person name="Lapidus A."/>
            <person name="Glavina del Rio T."/>
            <person name="Tice H."/>
            <person name="Bruce D."/>
            <person name="Goodwin L."/>
            <person name="Pitluck S."/>
            <person name="Chertkov O."/>
            <person name="Brettin T."/>
            <person name="Detter J.C."/>
            <person name="Han C."/>
            <person name="Larimer F."/>
            <person name="Land M."/>
            <person name="Hauser L."/>
            <person name="Kyrpides N."/>
            <person name="Mikhailova N."/>
            <person name="Spring S."/>
            <person name="Beller H."/>
        </authorList>
    </citation>
    <scope>NUCLEOTIDE SEQUENCE [LARGE SCALE GENOMIC DNA]</scope>
    <source>
        <strain evidence="6">DSM 9187 / TA4</strain>
    </source>
</reference>
<keyword evidence="3" id="KW-0804">Transcription</keyword>
<dbReference type="Proteomes" id="UP000009073">
    <property type="component" value="Chromosome"/>
</dbReference>
<dbReference type="OrthoDB" id="343383at2"/>
<dbReference type="eggNOG" id="COG2197">
    <property type="taxonomic scope" value="Bacteria"/>
</dbReference>
<evidence type="ECO:0000259" key="4">
    <source>
        <dbReference type="PROSITE" id="PS50043"/>
    </source>
</evidence>
<dbReference type="GO" id="GO:0003677">
    <property type="term" value="F:DNA binding"/>
    <property type="evidence" value="ECO:0007669"/>
    <property type="project" value="UniProtKB-KW"/>
</dbReference>
<gene>
    <name evidence="5" type="ordered locus">Tola_1340</name>
</gene>
<protein>
    <submittedName>
        <fullName evidence="5">Transcriptional regulator, LuxR family</fullName>
    </submittedName>
</protein>
<sequence>MGRTFDELAWHQAVARLIEAIDRPSFWPSLIKTISDYVEFDSWVALLFSADQTPVVLAEQPTNDGSEDSLFQDYLNGLYLLDPFYIAARSSITSGLVRLDDVAPDRFLFTDYYQRYFRLNIVEDEIQFNQPIDANRTLSLSLGAAHRFTPEEIAKLAMIQQWVIALMRQRYNYEQLSLPVQTIAETHNWQADLDMSINNTRGISLTLREMDVSRLMLGGYSSKGIAQKLAISVETVKAHKKHIYSKLGINSQSQLFSVFLQAQEMPVHQNDLSEKVESINSVRQSSLNQNKLNKGKLVSVG</sequence>
<dbReference type="HOGENOM" id="CLU_067793_0_0_6"/>
<keyword evidence="6" id="KW-1185">Reference proteome</keyword>
<dbReference type="STRING" id="595494.Tola_1340"/>
<evidence type="ECO:0000256" key="3">
    <source>
        <dbReference type="ARBA" id="ARBA00023163"/>
    </source>
</evidence>
<reference evidence="5 6" key="2">
    <citation type="journal article" date="2011" name="Stand. Genomic Sci.">
        <title>Complete genome sequence of Tolumonas auensis type strain (TA 4).</title>
        <authorList>
            <person name="Chertkov O."/>
            <person name="Copeland A."/>
            <person name="Lucas S."/>
            <person name="Lapidus A."/>
            <person name="Berry K.W."/>
            <person name="Detter J.C."/>
            <person name="Del Rio T.G."/>
            <person name="Hammon N."/>
            <person name="Dalin E."/>
            <person name="Tice H."/>
            <person name="Pitluck S."/>
            <person name="Richardson P."/>
            <person name="Bruce D."/>
            <person name="Goodwin L."/>
            <person name="Han C."/>
            <person name="Tapia R."/>
            <person name="Saunders E."/>
            <person name="Schmutz J."/>
            <person name="Brettin T."/>
            <person name="Larimer F."/>
            <person name="Land M."/>
            <person name="Hauser L."/>
            <person name="Spring S."/>
            <person name="Rohde M."/>
            <person name="Kyrpides N.C."/>
            <person name="Ivanova N."/>
            <person name="Goker M."/>
            <person name="Beller H.R."/>
            <person name="Klenk H.P."/>
            <person name="Woyke T."/>
        </authorList>
    </citation>
    <scope>NUCLEOTIDE SEQUENCE [LARGE SCALE GENOMIC DNA]</scope>
    <source>
        <strain evidence="6">DSM 9187 / TA4</strain>
    </source>
</reference>
<keyword evidence="2" id="KW-0238">DNA-binding</keyword>
<keyword evidence="1" id="KW-0805">Transcription regulation</keyword>
<accession>C4LED9</accession>
<dbReference type="SUPFAM" id="SSF46894">
    <property type="entry name" value="C-terminal effector domain of the bipartite response regulators"/>
    <property type="match status" value="1"/>
</dbReference>
<dbReference type="Pfam" id="PF00196">
    <property type="entry name" value="GerE"/>
    <property type="match status" value="1"/>
</dbReference>
<evidence type="ECO:0000313" key="5">
    <source>
        <dbReference type="EMBL" id="ACQ92956.1"/>
    </source>
</evidence>
<dbReference type="Gene3D" id="1.10.10.10">
    <property type="entry name" value="Winged helix-like DNA-binding domain superfamily/Winged helix DNA-binding domain"/>
    <property type="match status" value="1"/>
</dbReference>
<dbReference type="EMBL" id="CP001616">
    <property type="protein sequence ID" value="ACQ92956.1"/>
    <property type="molecule type" value="Genomic_DNA"/>
</dbReference>
<dbReference type="InterPro" id="IPR016032">
    <property type="entry name" value="Sig_transdc_resp-reg_C-effctor"/>
</dbReference>
<name>C4LED9_TOLAT</name>
<dbReference type="PROSITE" id="PS00622">
    <property type="entry name" value="HTH_LUXR_1"/>
    <property type="match status" value="1"/>
</dbReference>
<feature type="domain" description="HTH luxR-type" evidence="4">
    <location>
        <begin position="198"/>
        <end position="263"/>
    </location>
</feature>
<dbReference type="PRINTS" id="PR00038">
    <property type="entry name" value="HTHLUXR"/>
</dbReference>
<evidence type="ECO:0000256" key="1">
    <source>
        <dbReference type="ARBA" id="ARBA00023015"/>
    </source>
</evidence>
<organism evidence="5 6">
    <name type="scientific">Tolumonas auensis (strain DSM 9187 / NBRC 110442 / TA 4)</name>
    <dbReference type="NCBI Taxonomy" id="595494"/>
    <lineage>
        <taxon>Bacteria</taxon>
        <taxon>Pseudomonadati</taxon>
        <taxon>Pseudomonadota</taxon>
        <taxon>Gammaproteobacteria</taxon>
        <taxon>Aeromonadales</taxon>
        <taxon>Aeromonadaceae</taxon>
        <taxon>Tolumonas</taxon>
    </lineage>
</organism>